<gene>
    <name evidence="2" type="ORF">ACFVKH_19190</name>
</gene>
<evidence type="ECO:0008006" key="4">
    <source>
        <dbReference type="Google" id="ProtNLM"/>
    </source>
</evidence>
<feature type="signal peptide" evidence="1">
    <location>
        <begin position="1"/>
        <end position="22"/>
    </location>
</feature>
<proteinExistence type="predicted"/>
<sequence length="102" mass="11118">MRTELGCAIALLMVGCSSLPTAEPDAPLETPSITRSGMGYLTPAEAAYMGELAWPQTYSAMKGTFGVAHRSTDTADVYRVESTNQEVWVFYNGSTAIRYEVR</sequence>
<name>A0ABW6IJL4_9CYAN</name>
<keyword evidence="3" id="KW-1185">Reference proteome</keyword>
<feature type="chain" id="PRO_5045733903" description="Lipoprotein SmpA/OmlA domain-containing protein" evidence="1">
    <location>
        <begin position="23"/>
        <end position="102"/>
    </location>
</feature>
<dbReference type="RefSeq" id="WP_377968042.1">
    <property type="nucleotide sequence ID" value="NZ_JBHZOL010000109.1"/>
</dbReference>
<evidence type="ECO:0000313" key="2">
    <source>
        <dbReference type="EMBL" id="MFE4108411.1"/>
    </source>
</evidence>
<dbReference type="EMBL" id="JBHZOL010000109">
    <property type="protein sequence ID" value="MFE4108411.1"/>
    <property type="molecule type" value="Genomic_DNA"/>
</dbReference>
<comment type="caution">
    <text evidence="2">The sequence shown here is derived from an EMBL/GenBank/DDBJ whole genome shotgun (WGS) entry which is preliminary data.</text>
</comment>
<evidence type="ECO:0000313" key="3">
    <source>
        <dbReference type="Proteomes" id="UP001600165"/>
    </source>
</evidence>
<dbReference type="PROSITE" id="PS51257">
    <property type="entry name" value="PROKAR_LIPOPROTEIN"/>
    <property type="match status" value="1"/>
</dbReference>
<evidence type="ECO:0000256" key="1">
    <source>
        <dbReference type="SAM" id="SignalP"/>
    </source>
</evidence>
<protein>
    <recommendedName>
        <fullName evidence="4">Lipoprotein SmpA/OmlA domain-containing protein</fullName>
    </recommendedName>
</protein>
<reference evidence="2 3" key="1">
    <citation type="submission" date="2024-10" db="EMBL/GenBank/DDBJ databases">
        <authorList>
            <person name="Ratan Roy A."/>
            <person name="Morales Sandoval P.H."/>
            <person name="De Los Santos Villalobos S."/>
            <person name="Chakraborty S."/>
            <person name="Mukherjee J."/>
        </authorList>
    </citation>
    <scope>NUCLEOTIDE SEQUENCE [LARGE SCALE GENOMIC DNA]</scope>
    <source>
        <strain evidence="2 3">S1</strain>
    </source>
</reference>
<keyword evidence="1" id="KW-0732">Signal</keyword>
<organism evidence="2 3">
    <name type="scientific">Almyronema epifaneia S1</name>
    <dbReference type="NCBI Taxonomy" id="2991925"/>
    <lineage>
        <taxon>Bacteria</taxon>
        <taxon>Bacillati</taxon>
        <taxon>Cyanobacteriota</taxon>
        <taxon>Cyanophyceae</taxon>
        <taxon>Nodosilineales</taxon>
        <taxon>Nodosilineaceae</taxon>
        <taxon>Almyronema</taxon>
        <taxon>Almyronema epifaneia</taxon>
    </lineage>
</organism>
<dbReference type="Proteomes" id="UP001600165">
    <property type="component" value="Unassembled WGS sequence"/>
</dbReference>
<accession>A0ABW6IJL4</accession>